<dbReference type="SMART" id="SM00343">
    <property type="entry name" value="ZnF_C2HC"/>
    <property type="match status" value="1"/>
</dbReference>
<dbReference type="PROSITE" id="PS50994">
    <property type="entry name" value="INTEGRASE"/>
    <property type="match status" value="1"/>
</dbReference>
<dbReference type="InterPro" id="IPR057670">
    <property type="entry name" value="SH3_retrovirus"/>
</dbReference>
<dbReference type="PANTHER" id="PTHR42648:SF28">
    <property type="entry name" value="TRANSPOSON-ENCODED PROTEIN WITH RIBONUCLEASE H-LIKE AND RETROVIRUS ZINC FINGER-LIKE DOMAINS"/>
    <property type="match status" value="1"/>
</dbReference>
<dbReference type="Pfam" id="PF00098">
    <property type="entry name" value="zf-CCHC"/>
    <property type="match status" value="1"/>
</dbReference>
<keyword evidence="2" id="KW-0863">Zinc-finger</keyword>
<dbReference type="InterPro" id="IPR054722">
    <property type="entry name" value="PolX-like_BBD"/>
</dbReference>
<protein>
    <recommendedName>
        <fullName evidence="8">Retrovirus-related Pol polyprotein from transposon TNT 1-94</fullName>
    </recommendedName>
</protein>
<dbReference type="GO" id="GO:0008270">
    <property type="term" value="F:zinc ion binding"/>
    <property type="evidence" value="ECO:0007669"/>
    <property type="project" value="UniProtKB-KW"/>
</dbReference>
<dbReference type="EMBL" id="JBGMDY010000007">
    <property type="protein sequence ID" value="KAL2327971.1"/>
    <property type="molecule type" value="Genomic_DNA"/>
</dbReference>
<dbReference type="InterPro" id="IPR001878">
    <property type="entry name" value="Znf_CCHC"/>
</dbReference>
<evidence type="ECO:0000259" key="5">
    <source>
        <dbReference type="PROSITE" id="PS50994"/>
    </source>
</evidence>
<dbReference type="InterPro" id="IPR012337">
    <property type="entry name" value="RNaseH-like_sf"/>
</dbReference>
<dbReference type="Gene3D" id="4.10.60.10">
    <property type="entry name" value="Zinc finger, CCHC-type"/>
    <property type="match status" value="1"/>
</dbReference>
<dbReference type="InterPro" id="IPR001584">
    <property type="entry name" value="Integrase_cat-core"/>
</dbReference>
<dbReference type="PROSITE" id="PS50158">
    <property type="entry name" value="ZF_CCHC"/>
    <property type="match status" value="1"/>
</dbReference>
<dbReference type="Pfam" id="PF25597">
    <property type="entry name" value="SH3_retrovirus"/>
    <property type="match status" value="1"/>
</dbReference>
<keyword evidence="2" id="KW-0479">Metal-binding</keyword>
<dbReference type="Gene3D" id="3.30.420.10">
    <property type="entry name" value="Ribonuclease H-like superfamily/Ribonuclease H"/>
    <property type="match status" value="1"/>
</dbReference>
<feature type="domain" description="Integrase catalytic" evidence="5">
    <location>
        <begin position="288"/>
        <end position="469"/>
    </location>
</feature>
<evidence type="ECO:0008006" key="8">
    <source>
        <dbReference type="Google" id="ProtNLM"/>
    </source>
</evidence>
<accession>A0ABD1LWR7</accession>
<gene>
    <name evidence="6" type="ORF">Fmac_021398</name>
</gene>
<dbReference type="GO" id="GO:0006508">
    <property type="term" value="P:proteolysis"/>
    <property type="evidence" value="ECO:0007669"/>
    <property type="project" value="UniProtKB-KW"/>
</dbReference>
<dbReference type="AlphaFoldDB" id="A0ABD1LWR7"/>
<keyword evidence="1" id="KW-0645">Protease</keyword>
<dbReference type="Proteomes" id="UP001603857">
    <property type="component" value="Unassembled WGS sequence"/>
</dbReference>
<keyword evidence="7" id="KW-1185">Reference proteome</keyword>
<dbReference type="InterPro" id="IPR036397">
    <property type="entry name" value="RNaseH_sf"/>
</dbReference>
<dbReference type="Pfam" id="PF22936">
    <property type="entry name" value="Pol_BBD"/>
    <property type="match status" value="1"/>
</dbReference>
<keyword evidence="2" id="KW-0862">Zinc</keyword>
<dbReference type="SUPFAM" id="SSF53098">
    <property type="entry name" value="Ribonuclease H-like"/>
    <property type="match status" value="1"/>
</dbReference>
<reference evidence="6 7" key="1">
    <citation type="submission" date="2024-08" db="EMBL/GenBank/DDBJ databases">
        <title>Insights into the chromosomal genome structure of Flemingia macrophylla.</title>
        <authorList>
            <person name="Ding Y."/>
            <person name="Zhao Y."/>
            <person name="Bi W."/>
            <person name="Wu M."/>
            <person name="Zhao G."/>
            <person name="Gong Y."/>
            <person name="Li W."/>
            <person name="Zhang P."/>
        </authorList>
    </citation>
    <scope>NUCLEOTIDE SEQUENCE [LARGE SCALE GENOMIC DNA]</scope>
    <source>
        <strain evidence="6">DYQJB</strain>
        <tissue evidence="6">Leaf</tissue>
    </source>
</reference>
<evidence type="ECO:0000256" key="3">
    <source>
        <dbReference type="SAM" id="MobiDB-lite"/>
    </source>
</evidence>
<dbReference type="Pfam" id="PF00665">
    <property type="entry name" value="rve"/>
    <property type="match status" value="1"/>
</dbReference>
<dbReference type="InterPro" id="IPR036875">
    <property type="entry name" value="Znf_CCHC_sf"/>
</dbReference>
<evidence type="ECO:0000259" key="4">
    <source>
        <dbReference type="PROSITE" id="PS50158"/>
    </source>
</evidence>
<evidence type="ECO:0000256" key="2">
    <source>
        <dbReference type="PROSITE-ProRule" id="PRU00047"/>
    </source>
</evidence>
<dbReference type="SUPFAM" id="SSF57756">
    <property type="entry name" value="Retrovirus zinc finger-like domains"/>
    <property type="match status" value="1"/>
</dbReference>
<name>A0ABD1LWR7_9FABA</name>
<feature type="region of interest" description="Disordered" evidence="3">
    <location>
        <begin position="1"/>
        <end position="45"/>
    </location>
</feature>
<dbReference type="PANTHER" id="PTHR42648">
    <property type="entry name" value="TRANSPOSASE, PUTATIVE-RELATED"/>
    <property type="match status" value="1"/>
</dbReference>
<keyword evidence="1" id="KW-0378">Hydrolase</keyword>
<evidence type="ECO:0000313" key="7">
    <source>
        <dbReference type="Proteomes" id="UP001603857"/>
    </source>
</evidence>
<dbReference type="InterPro" id="IPR039537">
    <property type="entry name" value="Retrotran_Ty1/copia-like"/>
</dbReference>
<dbReference type="GO" id="GO:0008233">
    <property type="term" value="F:peptidase activity"/>
    <property type="evidence" value="ECO:0007669"/>
    <property type="project" value="UniProtKB-KW"/>
</dbReference>
<dbReference type="InterPro" id="IPR025724">
    <property type="entry name" value="GAG-pre-integrase_dom"/>
</dbReference>
<comment type="caution">
    <text evidence="6">The sequence shown here is derived from an EMBL/GenBank/DDBJ whole genome shotgun (WGS) entry which is preliminary data.</text>
</comment>
<evidence type="ECO:0000256" key="1">
    <source>
        <dbReference type="ARBA" id="ARBA00022670"/>
    </source>
</evidence>
<proteinExistence type="predicted"/>
<dbReference type="Pfam" id="PF13976">
    <property type="entry name" value="gag_pre-integrs"/>
    <property type="match status" value="1"/>
</dbReference>
<feature type="compositionally biased region" description="Basic and acidic residues" evidence="3">
    <location>
        <begin position="36"/>
        <end position="45"/>
    </location>
</feature>
<evidence type="ECO:0000313" key="6">
    <source>
        <dbReference type="EMBL" id="KAL2327971.1"/>
    </source>
</evidence>
<feature type="domain" description="CCHC-type" evidence="4">
    <location>
        <begin position="55"/>
        <end position="69"/>
    </location>
</feature>
<sequence length="587" mass="67386">MLVQEEGGLKKVKDHSIHLMTHEDASSSKSKPGKKNQKDKAPMKVNKGKIEKDQKCFFCKKVGHFKKDCLKTKAWFEKKGVFYVSVSFETNIIEVPNNTRWLDSGATTHVSNIMQGFLSIQPIKGVERYLYMGNKMKARIDGMGTYRLILDTGCCLDLEKCLYVPDCARNLVSISKLDCLGFNFKIGSNGFELYKLMCYYGSGTLIDGLYCFNLNVNFSDSLFNVEHEIGNKRTLNNDCSAFLWHKRLGHISKERMMRLIRNEILPQLDFSDWNVCVDCIKGKQTRHTSKNPTTRSTQLLELIHTDICGPFDIPSWNGEKYFITFIDDYSRYCYIYLLHEKSQSMNVIEVFINEVERQLDRKVKIVRSDRGGEYYGKTDESGQCPGPFAKFLESRGICAQYTMPYTPQQNGVAERQNRILMDMDMSMLNHSDVLLSLWMHALKTAVYLLNRVPSKAVPKTPYELWTERKPSLRHLHVWGCPAEVRIYNPHEKKLNARTISGFFIGYLERSKGYRFYCPNHSTRIVESGNARFIENGQFNGSKELRKVDIQETSGDVSTSNVSSQVVVPFVVSQSNNTRRQQADAPNP</sequence>
<feature type="compositionally biased region" description="Basic and acidic residues" evidence="3">
    <location>
        <begin position="7"/>
        <end position="26"/>
    </location>
</feature>
<organism evidence="6 7">
    <name type="scientific">Flemingia macrophylla</name>
    <dbReference type="NCBI Taxonomy" id="520843"/>
    <lineage>
        <taxon>Eukaryota</taxon>
        <taxon>Viridiplantae</taxon>
        <taxon>Streptophyta</taxon>
        <taxon>Embryophyta</taxon>
        <taxon>Tracheophyta</taxon>
        <taxon>Spermatophyta</taxon>
        <taxon>Magnoliopsida</taxon>
        <taxon>eudicotyledons</taxon>
        <taxon>Gunneridae</taxon>
        <taxon>Pentapetalae</taxon>
        <taxon>rosids</taxon>
        <taxon>fabids</taxon>
        <taxon>Fabales</taxon>
        <taxon>Fabaceae</taxon>
        <taxon>Papilionoideae</taxon>
        <taxon>50 kb inversion clade</taxon>
        <taxon>NPAAA clade</taxon>
        <taxon>indigoferoid/millettioid clade</taxon>
        <taxon>Phaseoleae</taxon>
        <taxon>Flemingia</taxon>
    </lineage>
</organism>